<dbReference type="CDD" id="cd11334">
    <property type="entry name" value="AmyAc_TreS"/>
    <property type="match status" value="1"/>
</dbReference>
<dbReference type="AlphaFoldDB" id="Q7U4V8"/>
<evidence type="ECO:0000259" key="1">
    <source>
        <dbReference type="SMART" id="SM00642"/>
    </source>
</evidence>
<dbReference type="HOGENOM" id="CLU_006462_2_1_3"/>
<evidence type="ECO:0000313" key="3">
    <source>
        <dbReference type="Proteomes" id="UP000001422"/>
    </source>
</evidence>
<dbReference type="PANTHER" id="PTHR10357:SF219">
    <property type="entry name" value="MALTOSE ALPHA-D-GLUCOSYLTRANSFERASE"/>
    <property type="match status" value="1"/>
</dbReference>
<dbReference type="EC" id="5.4.99.16" evidence="2"/>
<dbReference type="InterPro" id="IPR032091">
    <property type="entry name" value="Malt_amylase-like_C"/>
</dbReference>
<dbReference type="GO" id="GO:0047471">
    <property type="term" value="F:maltose alpha-D-glucosyltransferase activity"/>
    <property type="evidence" value="ECO:0007669"/>
    <property type="project" value="UniProtKB-EC"/>
</dbReference>
<name>Q7U4V8_PARMW</name>
<dbReference type="SUPFAM" id="SSF51011">
    <property type="entry name" value="Glycosyl hydrolase domain"/>
    <property type="match status" value="1"/>
</dbReference>
<feature type="domain" description="Glycosyl hydrolase family 13 catalytic" evidence="1">
    <location>
        <begin position="15"/>
        <end position="405"/>
    </location>
</feature>
<dbReference type="Pfam" id="PF00128">
    <property type="entry name" value="Alpha-amylase"/>
    <property type="match status" value="2"/>
</dbReference>
<dbReference type="InterPro" id="IPR013780">
    <property type="entry name" value="Glyco_hydro_b"/>
</dbReference>
<proteinExistence type="predicted"/>
<dbReference type="KEGG" id="syw:SYNW1955"/>
<dbReference type="Pfam" id="PF16657">
    <property type="entry name" value="Malt_amylase_C"/>
    <property type="match status" value="1"/>
</dbReference>
<dbReference type="Gene3D" id="3.20.20.80">
    <property type="entry name" value="Glycosidases"/>
    <property type="match status" value="1"/>
</dbReference>
<dbReference type="InterPro" id="IPR045857">
    <property type="entry name" value="O16G_dom_2"/>
</dbReference>
<dbReference type="CAZy" id="GH13">
    <property type="family name" value="Glycoside Hydrolase Family 13"/>
</dbReference>
<protein>
    <submittedName>
        <fullName evidence="2">Trehalose synthase</fullName>
        <ecNumber evidence="2">5.4.99.16</ecNumber>
    </submittedName>
</protein>
<dbReference type="STRING" id="84588.SYNW1955"/>
<reference evidence="2 3" key="1">
    <citation type="journal article" date="2003" name="Nature">
        <title>The genome of a motile marine Synechococcus.</title>
        <authorList>
            <person name="Palenik B."/>
            <person name="Brahamsha B."/>
            <person name="Larimer F."/>
            <person name="Land M."/>
            <person name="Hauser L."/>
            <person name="Chain P."/>
            <person name="Lamerdin J."/>
            <person name="Regala W."/>
            <person name="Allen E.A."/>
            <person name="McCarren J."/>
            <person name="Paulsen I."/>
            <person name="Dufresne A."/>
            <person name="Partensky F."/>
            <person name="Webb E."/>
            <person name="Waterbury J."/>
        </authorList>
    </citation>
    <scope>NUCLEOTIDE SEQUENCE [LARGE SCALE GENOMIC DNA]</scope>
    <source>
        <strain evidence="2 3">WH8102</strain>
    </source>
</reference>
<dbReference type="GO" id="GO:0005975">
    <property type="term" value="P:carbohydrate metabolic process"/>
    <property type="evidence" value="ECO:0007669"/>
    <property type="project" value="InterPro"/>
</dbReference>
<dbReference type="SMART" id="SM00642">
    <property type="entry name" value="Aamy"/>
    <property type="match status" value="1"/>
</dbReference>
<dbReference type="RefSeq" id="WP_011128813.1">
    <property type="nucleotide sequence ID" value="NC_005070.1"/>
</dbReference>
<dbReference type="InterPro" id="IPR017853">
    <property type="entry name" value="GH"/>
</dbReference>
<gene>
    <name evidence="2" type="ordered locus">SYNW1955</name>
</gene>
<dbReference type="Gene3D" id="2.60.40.1180">
    <property type="entry name" value="Golgi alpha-mannosidase II"/>
    <property type="match status" value="1"/>
</dbReference>
<evidence type="ECO:0000313" key="2">
    <source>
        <dbReference type="EMBL" id="CAE08470.1"/>
    </source>
</evidence>
<dbReference type="EMBL" id="BX569694">
    <property type="protein sequence ID" value="CAE08470.1"/>
    <property type="molecule type" value="Genomic_DNA"/>
</dbReference>
<dbReference type="Gene3D" id="3.90.400.10">
    <property type="entry name" value="Oligo-1,6-glucosidase, Domain 2"/>
    <property type="match status" value="1"/>
</dbReference>
<dbReference type="SUPFAM" id="SSF51445">
    <property type="entry name" value="(Trans)glycosidases"/>
    <property type="match status" value="1"/>
</dbReference>
<accession>Q7U4V8</accession>
<dbReference type="eggNOG" id="COG0366">
    <property type="taxonomic scope" value="Bacteria"/>
</dbReference>
<sequence length="553" mass="62335">MSQTMPWWTGTVIYQLIVRSFADGNGDGIGDFKGLASRLPYLRWLGVKTLWLTPTYPSPLRDGGYDITDFKDIHPDLGDLASFHRFLTAAHSQGMRVILDLVLNHTSDLHPWFQRARWAPKGSTERDVYVWSDDPSRYSDAPVLFRHFEASNWEWDPVAEQYYLHRFLSHQPDLNYANPWVQEAMLEVVDFWLERGVDGFRLDAVPFLFEEEGTRCEGLPETHAFLRRLRARVDAMGREVLLLGEAIQPVQEAAPYLAKDELHGAFNFVLTAHLFAAVASGSTRQLGDCLNEAEHAVDGPRWALPLRNHDELWLGDGHLIPDEVIQSIRVGLPQGQGHWLNWGINRRLAPLLNGDPRSNRLLHGLIYSLPGMPCLYYGDELGMGDWPGLRDRDPNRTPMAWTPARNGGFSSAPDPLLVLPPITAPGYDYRVVNVEVQKQLPGSLLNWHRRMLTCRRLLPALAHGSLQLLPCSHPGALVYVRATEAMTVLVAGNVTAAGASFSLDLTAWEGLRTREVMWGCEFPLASREWFVNLSPYGINWWLIGEVDTAVPVS</sequence>
<dbReference type="InterPro" id="IPR006047">
    <property type="entry name" value="GH13_cat_dom"/>
</dbReference>
<organism evidence="2 3">
    <name type="scientific">Parasynechococcus marenigrum (strain WH8102)</name>
    <dbReference type="NCBI Taxonomy" id="84588"/>
    <lineage>
        <taxon>Bacteria</taxon>
        <taxon>Bacillati</taxon>
        <taxon>Cyanobacteriota</taxon>
        <taxon>Cyanophyceae</taxon>
        <taxon>Synechococcales</taxon>
        <taxon>Prochlorococcaceae</taxon>
        <taxon>Parasynechococcus</taxon>
        <taxon>Parasynechococcus marenigrum</taxon>
    </lineage>
</organism>
<dbReference type="Proteomes" id="UP000001422">
    <property type="component" value="Chromosome"/>
</dbReference>
<keyword evidence="3" id="KW-1185">Reference proteome</keyword>
<keyword evidence="2" id="KW-0413">Isomerase</keyword>
<dbReference type="PANTHER" id="PTHR10357">
    <property type="entry name" value="ALPHA-AMYLASE FAMILY MEMBER"/>
    <property type="match status" value="1"/>
</dbReference>